<dbReference type="KEGG" id="saf:SULAZ_0285"/>
<evidence type="ECO:0000313" key="1">
    <source>
        <dbReference type="EMBL" id="ACN98489.1"/>
    </source>
</evidence>
<proteinExistence type="predicted"/>
<dbReference type="AlphaFoldDB" id="C1DT43"/>
<reference evidence="1 2" key="1">
    <citation type="journal article" date="2009" name="J. Bacteriol.">
        <title>Complete and draft genome sequences of six members of the Aquificales.</title>
        <authorList>
            <person name="Reysenbach A.L."/>
            <person name="Hamamura N."/>
            <person name="Podar M."/>
            <person name="Griffiths E."/>
            <person name="Ferreira S."/>
            <person name="Hochstein R."/>
            <person name="Heidelberg J."/>
            <person name="Johnson J."/>
            <person name="Mead D."/>
            <person name="Pohorille A."/>
            <person name="Sarmiento M."/>
            <person name="Schweighofer K."/>
            <person name="Seshadri R."/>
            <person name="Voytek M.A."/>
        </authorList>
    </citation>
    <scope>NUCLEOTIDE SEQUENCE [LARGE SCALE GENOMIC DNA]</scope>
    <source>
        <strain evidence="2">Az-Fu1 / DSM 15241 / OCM 825</strain>
    </source>
</reference>
<gene>
    <name evidence="1" type="ordered locus">SULAZ_0285</name>
</gene>
<dbReference type="RefSeq" id="WP_012673813.1">
    <property type="nucleotide sequence ID" value="NC_012438.1"/>
</dbReference>
<sequence length="47" mass="5714">MKNHLYKDEINQLSKSEYPIYIKDLILVFRKMNKTVFNFFNSCVNII</sequence>
<dbReference type="EMBL" id="CP001229">
    <property type="protein sequence ID" value="ACN98489.1"/>
    <property type="molecule type" value="Genomic_DNA"/>
</dbReference>
<protein>
    <submittedName>
        <fullName evidence="1">Uncharacterized protein</fullName>
    </submittedName>
</protein>
<dbReference type="STRING" id="204536.SULAZ_0285"/>
<name>C1DT43_SULAA</name>
<evidence type="ECO:0000313" key="2">
    <source>
        <dbReference type="Proteomes" id="UP000001369"/>
    </source>
</evidence>
<organism evidence="1 2">
    <name type="scientific">Sulfurihydrogenibium azorense (strain DSM 15241 / OCM 825 / Az-Fu1)</name>
    <dbReference type="NCBI Taxonomy" id="204536"/>
    <lineage>
        <taxon>Bacteria</taxon>
        <taxon>Pseudomonadati</taxon>
        <taxon>Aquificota</taxon>
        <taxon>Aquificia</taxon>
        <taxon>Aquificales</taxon>
        <taxon>Hydrogenothermaceae</taxon>
        <taxon>Sulfurihydrogenibium</taxon>
    </lineage>
</organism>
<dbReference type="HOGENOM" id="CLU_3174005_0_0_0"/>
<keyword evidence="2" id="KW-1185">Reference proteome</keyword>
<accession>C1DT43</accession>
<dbReference type="Proteomes" id="UP000001369">
    <property type="component" value="Chromosome"/>
</dbReference>